<reference evidence="1" key="1">
    <citation type="journal article" date="2015" name="Nature">
        <title>Complex archaea that bridge the gap between prokaryotes and eukaryotes.</title>
        <authorList>
            <person name="Spang A."/>
            <person name="Saw J.H."/>
            <person name="Jorgensen S.L."/>
            <person name="Zaremba-Niedzwiedzka K."/>
            <person name="Martijn J."/>
            <person name="Lind A.E."/>
            <person name="van Eijk R."/>
            <person name="Schleper C."/>
            <person name="Guy L."/>
            <person name="Ettema T.J."/>
        </authorList>
    </citation>
    <scope>NUCLEOTIDE SEQUENCE</scope>
</reference>
<name>A0A0F9A2U7_9ZZZZ</name>
<proteinExistence type="predicted"/>
<accession>A0A0F9A2U7</accession>
<gene>
    <name evidence="1" type="ORF">LCGC14_2963400</name>
</gene>
<organism evidence="1">
    <name type="scientific">marine sediment metagenome</name>
    <dbReference type="NCBI Taxonomy" id="412755"/>
    <lineage>
        <taxon>unclassified sequences</taxon>
        <taxon>metagenomes</taxon>
        <taxon>ecological metagenomes</taxon>
    </lineage>
</organism>
<sequence length="124" mass="14085">MLPIDWRQQLQKVYPKRKGQGWVNAGKQITKHLAAGEDFKVMLVGADNYRRHCAATGEYVRMAQTFFGPNMWWLEFQDDEDAVNEVTLDDTARECGLARGEGESDESLTGRISVAQTKRLHNIA</sequence>
<comment type="caution">
    <text evidence="1">The sequence shown here is derived from an EMBL/GenBank/DDBJ whole genome shotgun (WGS) entry which is preliminary data.</text>
</comment>
<dbReference type="EMBL" id="LAZR01060046">
    <property type="protein sequence ID" value="KKK66506.1"/>
    <property type="molecule type" value="Genomic_DNA"/>
</dbReference>
<protein>
    <submittedName>
        <fullName evidence="1">Uncharacterized protein</fullName>
    </submittedName>
</protein>
<evidence type="ECO:0000313" key="1">
    <source>
        <dbReference type="EMBL" id="KKK66506.1"/>
    </source>
</evidence>
<dbReference type="AlphaFoldDB" id="A0A0F9A2U7"/>